<comment type="caution">
    <text evidence="7">The sequence shown here is derived from an EMBL/GenBank/DDBJ whole genome shotgun (WGS) entry which is preliminary data.</text>
</comment>
<proteinExistence type="inferred from homology"/>
<keyword evidence="3 5" id="KW-0560">Oxidoreductase</keyword>
<evidence type="ECO:0000256" key="3">
    <source>
        <dbReference type="ARBA" id="ARBA00023002"/>
    </source>
</evidence>
<dbReference type="PANTHER" id="PTHR13914:SF0">
    <property type="entry name" value="PROLINE DEHYDROGENASE 1, MITOCHONDRIAL"/>
    <property type="match status" value="1"/>
</dbReference>
<evidence type="ECO:0000256" key="5">
    <source>
        <dbReference type="RuleBase" id="RU364054"/>
    </source>
</evidence>
<gene>
    <name evidence="7" type="primary">slgA</name>
    <name evidence="7" type="ORF">NPIL_251182</name>
</gene>
<sequence>MAVLFRSSFVKINFGEYSCTLWNSNLRLKSSTVLPQNQLHKAENTPQRDPLDLSFENTKDAFKSKTTWELFRAFLVLKLSTYSYLVENHEKLIAQGKKILGPSLFKFLMKHTFYGHFVAGEDAKSIKPLLDRLRSFGVKSILDYSAEEDMSEDQAKEAMKKAKLSSQATSDPGELKKYKPYEKFADRRKYRVKARTYFYLSEAQCEKNMVTFLKSIDAVAGSTASTGFAAIKLTALGRPQLLMQLSEVIARTRKYFKEVTGVASENMVAQQVTPSTFATKLEYHKIKTDNEEVKKWLQNMDYDRKGVLPSVLLMNMFCWSGLVDLNFVMSDLFKVPNLQSGRMEPIITALNPDEEEMFQNMMRRLHHIAQNAREKDVRVMIDAEQSYFQPAINRITMEMMRKYNKKKAIIFNTYQCYLKEAYNNVVLDLELARRQGFFFGAKLVRGAYMEQERIRAQEVGYEDPINPTYGVTSEMYHKTLSEMLRQIVEDIQAGNEKRIGVMVATHNEDTIRFAVKKMEELGIKPEHKVVCFGQLLGMCDQVSFLLGQAGYSVYKYVPYGPIDEVLPYLSRRALENHSLLTKVDKELRLLRKELLLRIAQGKFFYKPKGNYLPI</sequence>
<dbReference type="GO" id="GO:0010133">
    <property type="term" value="P:L-proline catabolic process to L-glutamate"/>
    <property type="evidence" value="ECO:0007669"/>
    <property type="project" value="TreeGrafter"/>
</dbReference>
<comment type="catalytic activity">
    <reaction evidence="5">
        <text>L-proline + a quinone = (S)-1-pyrroline-5-carboxylate + a quinol + H(+)</text>
        <dbReference type="Rhea" id="RHEA:23784"/>
        <dbReference type="ChEBI" id="CHEBI:15378"/>
        <dbReference type="ChEBI" id="CHEBI:17388"/>
        <dbReference type="ChEBI" id="CHEBI:24646"/>
        <dbReference type="ChEBI" id="CHEBI:60039"/>
        <dbReference type="ChEBI" id="CHEBI:132124"/>
        <dbReference type="EC" id="1.5.5.2"/>
    </reaction>
</comment>
<dbReference type="InterPro" id="IPR015659">
    <property type="entry name" value="Proline_oxidase"/>
</dbReference>
<evidence type="ECO:0000256" key="1">
    <source>
        <dbReference type="ARBA" id="ARBA00004739"/>
    </source>
</evidence>
<dbReference type="EMBL" id="BMAW01130289">
    <property type="protein sequence ID" value="GFU34388.1"/>
    <property type="molecule type" value="Genomic_DNA"/>
</dbReference>
<dbReference type="InterPro" id="IPR002872">
    <property type="entry name" value="Proline_DH_dom"/>
</dbReference>
<comment type="function">
    <text evidence="5">Converts proline to delta-1-pyrroline-5-carboxylate.</text>
</comment>
<name>A0A8X6QNP3_NEPPI</name>
<dbReference type="SUPFAM" id="SSF51730">
    <property type="entry name" value="FAD-linked oxidoreductase"/>
    <property type="match status" value="1"/>
</dbReference>
<organism evidence="7 8">
    <name type="scientific">Nephila pilipes</name>
    <name type="common">Giant wood spider</name>
    <name type="synonym">Nephila maculata</name>
    <dbReference type="NCBI Taxonomy" id="299642"/>
    <lineage>
        <taxon>Eukaryota</taxon>
        <taxon>Metazoa</taxon>
        <taxon>Ecdysozoa</taxon>
        <taxon>Arthropoda</taxon>
        <taxon>Chelicerata</taxon>
        <taxon>Arachnida</taxon>
        <taxon>Araneae</taxon>
        <taxon>Araneomorphae</taxon>
        <taxon>Entelegynae</taxon>
        <taxon>Araneoidea</taxon>
        <taxon>Nephilidae</taxon>
        <taxon>Nephila</taxon>
    </lineage>
</organism>
<dbReference type="GO" id="GO:0004657">
    <property type="term" value="F:proline dehydrogenase activity"/>
    <property type="evidence" value="ECO:0007669"/>
    <property type="project" value="UniProtKB-EC"/>
</dbReference>
<dbReference type="FunFam" id="3.20.20.220:FF:000012">
    <property type="entry name" value="Proline dehydrogenase"/>
    <property type="match status" value="1"/>
</dbReference>
<dbReference type="Proteomes" id="UP000887013">
    <property type="component" value="Unassembled WGS sequence"/>
</dbReference>
<dbReference type="GO" id="GO:0005739">
    <property type="term" value="C:mitochondrion"/>
    <property type="evidence" value="ECO:0007669"/>
    <property type="project" value="TreeGrafter"/>
</dbReference>
<evidence type="ECO:0000313" key="8">
    <source>
        <dbReference type="Proteomes" id="UP000887013"/>
    </source>
</evidence>
<comment type="similarity">
    <text evidence="2 5">Belongs to the proline oxidase family.</text>
</comment>
<dbReference type="PANTHER" id="PTHR13914">
    <property type="entry name" value="PROLINE OXIDASE"/>
    <property type="match status" value="1"/>
</dbReference>
<evidence type="ECO:0000259" key="6">
    <source>
        <dbReference type="Pfam" id="PF01619"/>
    </source>
</evidence>
<dbReference type="OrthoDB" id="5464at2759"/>
<dbReference type="EC" id="1.5.5.2" evidence="5"/>
<evidence type="ECO:0000313" key="7">
    <source>
        <dbReference type="EMBL" id="GFU34388.1"/>
    </source>
</evidence>
<feature type="domain" description="Proline dehydrogenase" evidence="6">
    <location>
        <begin position="131"/>
        <end position="582"/>
    </location>
</feature>
<reference evidence="7" key="1">
    <citation type="submission" date="2020-08" db="EMBL/GenBank/DDBJ databases">
        <title>Multicomponent nature underlies the extraordinary mechanical properties of spider dragline silk.</title>
        <authorList>
            <person name="Kono N."/>
            <person name="Nakamura H."/>
            <person name="Mori M."/>
            <person name="Yoshida Y."/>
            <person name="Ohtoshi R."/>
            <person name="Malay A.D."/>
            <person name="Moran D.A.P."/>
            <person name="Tomita M."/>
            <person name="Numata K."/>
            <person name="Arakawa K."/>
        </authorList>
    </citation>
    <scope>NUCLEOTIDE SEQUENCE</scope>
</reference>
<dbReference type="GO" id="GO:0071949">
    <property type="term" value="F:FAD binding"/>
    <property type="evidence" value="ECO:0007669"/>
    <property type="project" value="TreeGrafter"/>
</dbReference>
<comment type="pathway">
    <text evidence="1">Amino-acid degradation; L-proline degradation into L-glutamate; L-glutamate from L-proline: step 1/2.</text>
</comment>
<dbReference type="Gene3D" id="3.20.20.220">
    <property type="match status" value="2"/>
</dbReference>
<evidence type="ECO:0000256" key="4">
    <source>
        <dbReference type="ARBA" id="ARBA00023062"/>
    </source>
</evidence>
<evidence type="ECO:0000256" key="2">
    <source>
        <dbReference type="ARBA" id="ARBA00005869"/>
    </source>
</evidence>
<dbReference type="AlphaFoldDB" id="A0A8X6QNP3"/>
<keyword evidence="5" id="KW-0274">FAD</keyword>
<accession>A0A8X6QNP3</accession>
<protein>
    <recommendedName>
        <fullName evidence="5">Proline dehydrogenase</fullName>
        <ecNumber evidence="5">1.5.5.2</ecNumber>
    </recommendedName>
</protein>
<dbReference type="InterPro" id="IPR029041">
    <property type="entry name" value="FAD-linked_oxidoreductase-like"/>
</dbReference>
<keyword evidence="5" id="KW-0285">Flavoprotein</keyword>
<dbReference type="Pfam" id="PF01619">
    <property type="entry name" value="Pro_dh"/>
    <property type="match status" value="1"/>
</dbReference>
<keyword evidence="8" id="KW-1185">Reference proteome</keyword>
<keyword evidence="4 5" id="KW-0642">Proline metabolism</keyword>
<comment type="cofactor">
    <cofactor evidence="5">
        <name>FAD</name>
        <dbReference type="ChEBI" id="CHEBI:57692"/>
    </cofactor>
</comment>